<dbReference type="EMBL" id="ML994613">
    <property type="protein sequence ID" value="KAF2193495.1"/>
    <property type="molecule type" value="Genomic_DNA"/>
</dbReference>
<feature type="compositionally biased region" description="Low complexity" evidence="1">
    <location>
        <begin position="70"/>
        <end position="80"/>
    </location>
</feature>
<proteinExistence type="predicted"/>
<dbReference type="Proteomes" id="UP000800200">
    <property type="component" value="Unassembled WGS sequence"/>
</dbReference>
<accession>A0A6A6EQQ9</accession>
<dbReference type="OrthoDB" id="4347at2759"/>
<protein>
    <recommendedName>
        <fullName evidence="5">DUF218 domain-containing protein</fullName>
    </recommendedName>
</protein>
<evidence type="ECO:0000313" key="3">
    <source>
        <dbReference type="EMBL" id="KAF2193495.1"/>
    </source>
</evidence>
<dbReference type="PANTHER" id="PTHR28110">
    <property type="entry name" value="TRANSMEMBRANE PROTEIN"/>
    <property type="match status" value="1"/>
</dbReference>
<sequence>MLQSFISCVLHLLDVGTVAAMHPRGQAFEHRFLFLHHHHLRLNSFSSRCLSFSRTVKTLSTDLVSCGCSSSPDTTSTETSNGSQPPPSASTYHFRQPDPSISMNLATPSRTLPKSNYHHSIASASTGRLDSAAPALYESALHQDLENGHQSTNIPNFAHPHHAIPPRSFDGVDNLIIVCCHAIFHPNASSPSFPLSTPYDERNWHLAPFQKSDPRTGKPGEHETFLSHISAGLDVLAIGSWADTSILVLSGGVTKKTLTSLSEARSYYNAALAQALSEGHKHGGRVRKLFDDGRILLEEHATDSFQNLLFSILLFWRTTGAYPKRIRVITHAFKAKRFLDLHAPAIRWPVDRIRVQGIDPAMSSVEYDDTVKGEERFGYGLWREDPLGVGEALDRKRKQRGWDKGIAQKLSDGLERSVKQLLNGEVTNVLPWTESITSTVVK</sequence>
<feature type="signal peptide" evidence="2">
    <location>
        <begin position="1"/>
        <end position="20"/>
    </location>
</feature>
<evidence type="ECO:0008006" key="5">
    <source>
        <dbReference type="Google" id="ProtNLM"/>
    </source>
</evidence>
<dbReference type="InterPro" id="IPR055323">
    <property type="entry name" value="C57A10.07/YOR238W"/>
</dbReference>
<evidence type="ECO:0000313" key="4">
    <source>
        <dbReference type="Proteomes" id="UP000800200"/>
    </source>
</evidence>
<evidence type="ECO:0000256" key="1">
    <source>
        <dbReference type="SAM" id="MobiDB-lite"/>
    </source>
</evidence>
<feature type="chain" id="PRO_5025514225" description="DUF218 domain-containing protein" evidence="2">
    <location>
        <begin position="21"/>
        <end position="442"/>
    </location>
</feature>
<reference evidence="3" key="1">
    <citation type="journal article" date="2020" name="Stud. Mycol.">
        <title>101 Dothideomycetes genomes: a test case for predicting lifestyles and emergence of pathogens.</title>
        <authorList>
            <person name="Haridas S."/>
            <person name="Albert R."/>
            <person name="Binder M."/>
            <person name="Bloem J."/>
            <person name="Labutti K."/>
            <person name="Salamov A."/>
            <person name="Andreopoulos B."/>
            <person name="Baker S."/>
            <person name="Barry K."/>
            <person name="Bills G."/>
            <person name="Bluhm B."/>
            <person name="Cannon C."/>
            <person name="Castanera R."/>
            <person name="Culley D."/>
            <person name="Daum C."/>
            <person name="Ezra D."/>
            <person name="Gonzalez J."/>
            <person name="Henrissat B."/>
            <person name="Kuo A."/>
            <person name="Liang C."/>
            <person name="Lipzen A."/>
            <person name="Lutzoni F."/>
            <person name="Magnuson J."/>
            <person name="Mondo S."/>
            <person name="Nolan M."/>
            <person name="Ohm R."/>
            <person name="Pangilinan J."/>
            <person name="Park H.-J."/>
            <person name="Ramirez L."/>
            <person name="Alfaro M."/>
            <person name="Sun H."/>
            <person name="Tritt A."/>
            <person name="Yoshinaga Y."/>
            <person name="Zwiers L.-H."/>
            <person name="Turgeon B."/>
            <person name="Goodwin S."/>
            <person name="Spatafora J."/>
            <person name="Crous P."/>
            <person name="Grigoriev I."/>
        </authorList>
    </citation>
    <scope>NUCLEOTIDE SEQUENCE</scope>
    <source>
        <strain evidence="3">CBS 207.26</strain>
    </source>
</reference>
<feature type="region of interest" description="Disordered" evidence="1">
    <location>
        <begin position="70"/>
        <end position="97"/>
    </location>
</feature>
<name>A0A6A6EQQ9_9PEZI</name>
<evidence type="ECO:0000256" key="2">
    <source>
        <dbReference type="SAM" id="SignalP"/>
    </source>
</evidence>
<dbReference type="PANTHER" id="PTHR28110:SF1">
    <property type="entry name" value="TRANSMEMBRANE PROTEIN"/>
    <property type="match status" value="1"/>
</dbReference>
<dbReference type="AlphaFoldDB" id="A0A6A6EQQ9"/>
<keyword evidence="2" id="KW-0732">Signal</keyword>
<organism evidence="3 4">
    <name type="scientific">Zopfia rhizophila CBS 207.26</name>
    <dbReference type="NCBI Taxonomy" id="1314779"/>
    <lineage>
        <taxon>Eukaryota</taxon>
        <taxon>Fungi</taxon>
        <taxon>Dikarya</taxon>
        <taxon>Ascomycota</taxon>
        <taxon>Pezizomycotina</taxon>
        <taxon>Dothideomycetes</taxon>
        <taxon>Dothideomycetes incertae sedis</taxon>
        <taxon>Zopfiaceae</taxon>
        <taxon>Zopfia</taxon>
    </lineage>
</organism>
<keyword evidence="4" id="KW-1185">Reference proteome</keyword>
<gene>
    <name evidence="3" type="ORF">K469DRAFT_712256</name>
</gene>
<dbReference type="GO" id="GO:0005737">
    <property type="term" value="C:cytoplasm"/>
    <property type="evidence" value="ECO:0007669"/>
    <property type="project" value="TreeGrafter"/>
</dbReference>